<name>A0A261VAF7_9BORD</name>
<dbReference type="OrthoDB" id="8678477at2"/>
<dbReference type="PANTHER" id="PTHR42928">
    <property type="entry name" value="TRICARBOXYLATE-BINDING PROTEIN"/>
    <property type="match status" value="1"/>
</dbReference>
<dbReference type="PIRSF" id="PIRSF017082">
    <property type="entry name" value="YflP"/>
    <property type="match status" value="1"/>
</dbReference>
<comment type="similarity">
    <text evidence="1">Belongs to the UPF0065 (bug) family.</text>
</comment>
<accession>A0A261VAF7</accession>
<dbReference type="Proteomes" id="UP000216429">
    <property type="component" value="Unassembled WGS sequence"/>
</dbReference>
<feature type="region of interest" description="Disordered" evidence="2">
    <location>
        <begin position="1"/>
        <end position="34"/>
    </location>
</feature>
<gene>
    <name evidence="3" type="ORF">CAL22_13790</name>
</gene>
<keyword evidence="4" id="KW-1185">Reference proteome</keyword>
<dbReference type="Gene3D" id="3.40.190.10">
    <property type="entry name" value="Periplasmic binding protein-like II"/>
    <property type="match status" value="1"/>
</dbReference>
<evidence type="ECO:0008006" key="5">
    <source>
        <dbReference type="Google" id="ProtNLM"/>
    </source>
</evidence>
<dbReference type="EMBL" id="NEVU01000003">
    <property type="protein sequence ID" value="OZI70965.1"/>
    <property type="molecule type" value="Genomic_DNA"/>
</dbReference>
<reference evidence="4" key="1">
    <citation type="submission" date="2017-05" db="EMBL/GenBank/DDBJ databases">
        <title>Complete and WGS of Bordetella genogroups.</title>
        <authorList>
            <person name="Spilker T."/>
            <person name="Lipuma J."/>
        </authorList>
    </citation>
    <scope>NUCLEOTIDE SEQUENCE [LARGE SCALE GENOMIC DNA]</scope>
    <source>
        <strain evidence="4">AU6712</strain>
    </source>
</reference>
<dbReference type="Gene3D" id="3.40.190.150">
    <property type="entry name" value="Bordetella uptake gene, domain 1"/>
    <property type="match status" value="1"/>
</dbReference>
<dbReference type="Pfam" id="PF03401">
    <property type="entry name" value="TctC"/>
    <property type="match status" value="1"/>
</dbReference>
<dbReference type="AlphaFoldDB" id="A0A261VAF7"/>
<proteinExistence type="inferred from homology"/>
<evidence type="ECO:0000313" key="4">
    <source>
        <dbReference type="Proteomes" id="UP000216429"/>
    </source>
</evidence>
<organism evidence="3 4">
    <name type="scientific">Bordetella genomosp. 12</name>
    <dbReference type="NCBI Taxonomy" id="463035"/>
    <lineage>
        <taxon>Bacteria</taxon>
        <taxon>Pseudomonadati</taxon>
        <taxon>Pseudomonadota</taxon>
        <taxon>Betaproteobacteria</taxon>
        <taxon>Burkholderiales</taxon>
        <taxon>Alcaligenaceae</taxon>
        <taxon>Bordetella</taxon>
    </lineage>
</organism>
<evidence type="ECO:0000313" key="3">
    <source>
        <dbReference type="EMBL" id="OZI70965.1"/>
    </source>
</evidence>
<evidence type="ECO:0000256" key="1">
    <source>
        <dbReference type="ARBA" id="ARBA00006987"/>
    </source>
</evidence>
<dbReference type="InterPro" id="IPR005064">
    <property type="entry name" value="BUG"/>
</dbReference>
<protein>
    <recommendedName>
        <fullName evidence="5">ABC transporter substrate-binding protein</fullName>
    </recommendedName>
</protein>
<comment type="caution">
    <text evidence="3">The sequence shown here is derived from an EMBL/GenBank/DDBJ whole genome shotgun (WGS) entry which is preliminary data.</text>
</comment>
<dbReference type="InterPro" id="IPR042100">
    <property type="entry name" value="Bug_dom1"/>
</dbReference>
<dbReference type="CDD" id="cd13578">
    <property type="entry name" value="PBP2_Bug27"/>
    <property type="match status" value="1"/>
</dbReference>
<sequence>MQAQSPELRWQRPGRYSGFDKYNKPETNVSDTPLHRLPASRTLAALVTCASTLLAANPAGAAEWPDGKPVTIIVPFSPGGFTDLVARRFAQDLGTALKTTIVVQNKPGASGQIGTALVAREQPDGYNLLVTATQHVIYPGLQPNLPYDPKKSFSNVAILAYAPNVLLVPAKSPIANAKAFTAYANQQAGGLAFGSSSVGGSAHMSGELYKMVAGANLRHIPYKGAAPAVTDLIGAQIPAAFLDATSAAAFIRSGDVKALAVTSKERLPSLPDVPTVAESGYPSYESQAWIGLFGPAGMPASVVQKLNRIAIDSANTDTNIKWLNDNNATPARLSPAQVTDFVDAELDKWKTVIDQAHVSVQ</sequence>
<dbReference type="PANTHER" id="PTHR42928:SF5">
    <property type="entry name" value="BLR1237 PROTEIN"/>
    <property type="match status" value="1"/>
</dbReference>
<dbReference type="SUPFAM" id="SSF53850">
    <property type="entry name" value="Periplasmic binding protein-like II"/>
    <property type="match status" value="1"/>
</dbReference>
<evidence type="ECO:0000256" key="2">
    <source>
        <dbReference type="SAM" id="MobiDB-lite"/>
    </source>
</evidence>